<dbReference type="SUPFAM" id="SSF46894">
    <property type="entry name" value="C-terminal effector domain of the bipartite response regulators"/>
    <property type="match status" value="1"/>
</dbReference>
<dbReference type="InterPro" id="IPR039420">
    <property type="entry name" value="WalR-like"/>
</dbReference>
<keyword evidence="4" id="KW-1185">Reference proteome</keyword>
<dbReference type="EMBL" id="FMCT01000006">
    <property type="protein sequence ID" value="SCF21240.1"/>
    <property type="molecule type" value="Genomic_DNA"/>
</dbReference>
<proteinExistence type="predicted"/>
<dbReference type="InterPro" id="IPR016032">
    <property type="entry name" value="Sig_transdc_resp-reg_C-effctor"/>
</dbReference>
<evidence type="ECO:0000259" key="2">
    <source>
        <dbReference type="PROSITE" id="PS50043"/>
    </source>
</evidence>
<reference evidence="4" key="1">
    <citation type="submission" date="2016-06" db="EMBL/GenBank/DDBJ databases">
        <authorList>
            <person name="Varghese N."/>
            <person name="Submissions Spin"/>
        </authorList>
    </citation>
    <scope>NUCLEOTIDE SEQUENCE [LARGE SCALE GENOMIC DNA]</scope>
    <source>
        <strain evidence="4">DSM 43168</strain>
    </source>
</reference>
<dbReference type="Pfam" id="PF00196">
    <property type="entry name" value="GerE"/>
    <property type="match status" value="1"/>
</dbReference>
<accession>A0A1C4YKP8</accession>
<protein>
    <submittedName>
        <fullName evidence="3">DNA-binding response regulator, NarL/FixJ family, contains REC and HTH domains</fullName>
    </submittedName>
</protein>
<dbReference type="CDD" id="cd06170">
    <property type="entry name" value="LuxR_C_like"/>
    <property type="match status" value="1"/>
</dbReference>
<feature type="domain" description="HTH luxR-type" evidence="2">
    <location>
        <begin position="151"/>
        <end position="216"/>
    </location>
</feature>
<dbReference type="GO" id="GO:0003677">
    <property type="term" value="F:DNA binding"/>
    <property type="evidence" value="ECO:0007669"/>
    <property type="project" value="UniProtKB-KW"/>
</dbReference>
<dbReference type="PRINTS" id="PR00038">
    <property type="entry name" value="HTHLUXR"/>
</dbReference>
<gene>
    <name evidence="3" type="ORF">GA0070563_106213</name>
</gene>
<dbReference type="SMART" id="SM00421">
    <property type="entry name" value="HTH_LUXR"/>
    <property type="match status" value="1"/>
</dbReference>
<dbReference type="Proteomes" id="UP000183585">
    <property type="component" value="Unassembled WGS sequence"/>
</dbReference>
<dbReference type="PANTHER" id="PTHR43214">
    <property type="entry name" value="TWO-COMPONENT RESPONSE REGULATOR"/>
    <property type="match status" value="1"/>
</dbReference>
<evidence type="ECO:0000313" key="3">
    <source>
        <dbReference type="EMBL" id="SCF21240.1"/>
    </source>
</evidence>
<name>A0A1C4YKP8_9ACTN</name>
<dbReference type="AlphaFoldDB" id="A0A1C4YKP8"/>
<dbReference type="RefSeq" id="WP_074475156.1">
    <property type="nucleotide sequence ID" value="NZ_FMCT01000006.1"/>
</dbReference>
<evidence type="ECO:0000256" key="1">
    <source>
        <dbReference type="ARBA" id="ARBA00023125"/>
    </source>
</evidence>
<dbReference type="GO" id="GO:0006355">
    <property type="term" value="P:regulation of DNA-templated transcription"/>
    <property type="evidence" value="ECO:0007669"/>
    <property type="project" value="InterPro"/>
</dbReference>
<dbReference type="PROSITE" id="PS50043">
    <property type="entry name" value="HTH_LUXR_2"/>
    <property type="match status" value="1"/>
</dbReference>
<dbReference type="Gene3D" id="3.40.50.2300">
    <property type="match status" value="1"/>
</dbReference>
<evidence type="ECO:0000313" key="4">
    <source>
        <dbReference type="Proteomes" id="UP000183585"/>
    </source>
</evidence>
<sequence>MTQIGSREVPVDLRLTVAVCASNELVRRGLNSILDDLAIVGDDFYCESWEQACQLMSATPVDILIIAEAGYGGCQLPDGVQTKVLVLVDATDLRTALKDAPPWAHGFLARQDLTPTSIDEAVRRVAVGKSQIPARLASELIRRAATPLPARAARPAKLTSRESETLALLADGLSNKQIARRLSISDHGAKRLVASLLLKLGSPNRTMAVVTAIKSGLIEPSLL</sequence>
<organism evidence="3 4">
    <name type="scientific">Micromonospora carbonacea</name>
    <dbReference type="NCBI Taxonomy" id="47853"/>
    <lineage>
        <taxon>Bacteria</taxon>
        <taxon>Bacillati</taxon>
        <taxon>Actinomycetota</taxon>
        <taxon>Actinomycetes</taxon>
        <taxon>Micromonosporales</taxon>
        <taxon>Micromonosporaceae</taxon>
        <taxon>Micromonospora</taxon>
    </lineage>
</organism>
<dbReference type="InterPro" id="IPR000792">
    <property type="entry name" value="Tscrpt_reg_LuxR_C"/>
</dbReference>
<keyword evidence="1 3" id="KW-0238">DNA-binding</keyword>